<dbReference type="EMBL" id="AOGZ02000014">
    <property type="protein sequence ID" value="EOQ95717.1"/>
    <property type="molecule type" value="Genomic_DNA"/>
</dbReference>
<dbReference type="PROSITE" id="PS51257">
    <property type="entry name" value="PROKAR_LIPOPROTEIN"/>
    <property type="match status" value="1"/>
</dbReference>
<organism evidence="1 2">
    <name type="scientific">Leptospira wolbachii serovar Codice str. CDC</name>
    <dbReference type="NCBI Taxonomy" id="1218599"/>
    <lineage>
        <taxon>Bacteria</taxon>
        <taxon>Pseudomonadati</taxon>
        <taxon>Spirochaetota</taxon>
        <taxon>Spirochaetia</taxon>
        <taxon>Leptospirales</taxon>
        <taxon>Leptospiraceae</taxon>
        <taxon>Leptospira</taxon>
    </lineage>
</organism>
<dbReference type="OrthoDB" id="9884723at2"/>
<protein>
    <submittedName>
        <fullName evidence="1">Lipoprotein</fullName>
    </submittedName>
</protein>
<proteinExistence type="predicted"/>
<dbReference type="RefSeq" id="WP_015681087.1">
    <property type="nucleotide sequence ID" value="NZ_AOGZ02000014.1"/>
</dbReference>
<accession>R9A0Q6</accession>
<evidence type="ECO:0000313" key="1">
    <source>
        <dbReference type="EMBL" id="EOQ95717.1"/>
    </source>
</evidence>
<name>R9A0Q6_9LEPT</name>
<reference evidence="1" key="1">
    <citation type="submission" date="2013-04" db="EMBL/GenBank/DDBJ databases">
        <authorList>
            <person name="Harkins D.M."/>
            <person name="Durkin A.S."/>
            <person name="Brinkac L.M."/>
            <person name="Haft D.H."/>
            <person name="Selengut J.D."/>
            <person name="Sanka R."/>
            <person name="DePew J."/>
            <person name="Purushe J."/>
            <person name="Galloway R.L."/>
            <person name="Vinetz J.M."/>
            <person name="Sutton G.G."/>
            <person name="Nierman W.C."/>
            <person name="Fouts D.E."/>
        </authorList>
    </citation>
    <scope>NUCLEOTIDE SEQUENCE [LARGE SCALE GENOMIC DNA]</scope>
    <source>
        <strain evidence="1">CDC</strain>
    </source>
</reference>
<dbReference type="Proteomes" id="UP000013984">
    <property type="component" value="Unassembled WGS sequence"/>
</dbReference>
<evidence type="ECO:0000313" key="2">
    <source>
        <dbReference type="Proteomes" id="UP000013984"/>
    </source>
</evidence>
<comment type="caution">
    <text evidence="1">The sequence shown here is derived from an EMBL/GenBank/DDBJ whole genome shotgun (WGS) entry which is preliminary data.</text>
</comment>
<keyword evidence="2" id="KW-1185">Reference proteome</keyword>
<gene>
    <name evidence="1" type="ORF">LEP1GSC195_1760</name>
</gene>
<keyword evidence="1" id="KW-0449">Lipoprotein</keyword>
<dbReference type="AlphaFoldDB" id="R9A0Q6"/>
<sequence>MKSYKFPFTLLLIFTTLGCGKPNASTLRDNCREVYGKELPLVVPNATKDFSPEEFKNFTMSIFLTYALCLDNAASNADKGPRL</sequence>